<dbReference type="eggNOG" id="COG0584">
    <property type="taxonomic scope" value="Bacteria"/>
</dbReference>
<organism evidence="2 3">
    <name type="scientific">Stackebrandtia nassauensis (strain DSM 44728 / CIP 108903 / NRRL B-16338 / NBRC 102104 / LLR-40K-21)</name>
    <dbReference type="NCBI Taxonomy" id="446470"/>
    <lineage>
        <taxon>Bacteria</taxon>
        <taxon>Bacillati</taxon>
        <taxon>Actinomycetota</taxon>
        <taxon>Actinomycetes</taxon>
        <taxon>Glycomycetales</taxon>
        <taxon>Glycomycetaceae</taxon>
        <taxon>Stackebrandtia</taxon>
    </lineage>
</organism>
<evidence type="ECO:0000313" key="2">
    <source>
        <dbReference type="EMBL" id="ADD46078.1"/>
    </source>
</evidence>
<dbReference type="InterPro" id="IPR017946">
    <property type="entry name" value="PLC-like_Pdiesterase_TIM-brl"/>
</dbReference>
<dbReference type="GO" id="GO:0008081">
    <property type="term" value="F:phosphoric diester hydrolase activity"/>
    <property type="evidence" value="ECO:0007669"/>
    <property type="project" value="InterPro"/>
</dbReference>
<accession>D3Q5L8</accession>
<dbReference type="STRING" id="446470.Snas_6463"/>
<dbReference type="InterPro" id="IPR030395">
    <property type="entry name" value="GP_PDE_dom"/>
</dbReference>
<dbReference type="PROSITE" id="PS51704">
    <property type="entry name" value="GP_PDE"/>
    <property type="match status" value="1"/>
</dbReference>
<dbReference type="SUPFAM" id="SSF51695">
    <property type="entry name" value="PLC-like phosphodiesterases"/>
    <property type="match status" value="1"/>
</dbReference>
<evidence type="ECO:0000313" key="3">
    <source>
        <dbReference type="Proteomes" id="UP000000844"/>
    </source>
</evidence>
<dbReference type="EMBL" id="CP001778">
    <property type="protein sequence ID" value="ADD46078.1"/>
    <property type="molecule type" value="Genomic_DNA"/>
</dbReference>
<dbReference type="Proteomes" id="UP000000844">
    <property type="component" value="Chromosome"/>
</dbReference>
<keyword evidence="3" id="KW-1185">Reference proteome</keyword>
<dbReference type="PANTHER" id="PTHR46211">
    <property type="entry name" value="GLYCEROPHOSPHORYL DIESTER PHOSPHODIESTERASE"/>
    <property type="match status" value="1"/>
</dbReference>
<name>D3Q5L8_STANL</name>
<dbReference type="PANTHER" id="PTHR46211:SF13">
    <property type="entry name" value="GLYCEROPHOSPHODIESTER PHOSPHODIESTERASE 1-RELATED"/>
    <property type="match status" value="1"/>
</dbReference>
<dbReference type="KEGG" id="sna:Snas_6463"/>
<dbReference type="Gene3D" id="3.20.20.190">
    <property type="entry name" value="Phosphatidylinositol (PI) phosphodiesterase"/>
    <property type="match status" value="1"/>
</dbReference>
<sequence length="236" mass="25957">MVAHRGANVNLPEQSLAAYVEAIDVGADAIECDVRLTKDGHLVCHHDRTINRTSDGKGAIAELTLAELQKFNFARKNAPASEHHQILTFEALLRLISEAPRTITMLIEAKHPSRYGARIEHALHESLAKFPGLDVIVMSFARAAVTRYRTLDAEVPLVWLFEYPVGGPPPGATILGPRIDVLRAKPRLIERAHAAGQRVFVWTVNTPEQVKYVRDAGADAIITDDPAMVLRALGRV</sequence>
<evidence type="ECO:0000259" key="1">
    <source>
        <dbReference type="PROSITE" id="PS51704"/>
    </source>
</evidence>
<dbReference type="HOGENOM" id="CLU_030006_3_0_11"/>
<proteinExistence type="predicted"/>
<gene>
    <name evidence="2" type="ordered locus">Snas_6463</name>
</gene>
<dbReference type="AlphaFoldDB" id="D3Q5L8"/>
<protein>
    <submittedName>
        <fullName evidence="2">Glycerophosphoryl diester phosphodiesterase</fullName>
    </submittedName>
</protein>
<reference evidence="2 3" key="1">
    <citation type="journal article" date="2009" name="Stand. Genomic Sci.">
        <title>Complete genome sequence of Stackebrandtia nassauensis type strain (LLR-40K-21).</title>
        <authorList>
            <person name="Munk C."/>
            <person name="Lapidus A."/>
            <person name="Copeland A."/>
            <person name="Jando M."/>
            <person name="Mayilraj S."/>
            <person name="Glavina Del Rio T."/>
            <person name="Nolan M."/>
            <person name="Chen F."/>
            <person name="Lucas S."/>
            <person name="Tice H."/>
            <person name="Cheng J.F."/>
            <person name="Han C."/>
            <person name="Detter J.C."/>
            <person name="Bruce D."/>
            <person name="Goodwin L."/>
            <person name="Chain P."/>
            <person name="Pitluck S."/>
            <person name="Goker M."/>
            <person name="Ovchinikova G."/>
            <person name="Pati A."/>
            <person name="Ivanova N."/>
            <person name="Mavromatis K."/>
            <person name="Chen A."/>
            <person name="Palaniappan K."/>
            <person name="Land M."/>
            <person name="Hauser L."/>
            <person name="Chang Y.J."/>
            <person name="Jeffries C.D."/>
            <person name="Bristow J."/>
            <person name="Eisen J.A."/>
            <person name="Markowitz V."/>
            <person name="Hugenholtz P."/>
            <person name="Kyrpides N.C."/>
            <person name="Klenk H.P."/>
        </authorList>
    </citation>
    <scope>NUCLEOTIDE SEQUENCE [LARGE SCALE GENOMIC DNA]</scope>
    <source>
        <strain evidence="3">DSM 44728 / CIP 108903 / NRRL B-16338 / NBRC 102104 / LLR-40K-21</strain>
    </source>
</reference>
<dbReference type="Pfam" id="PF03009">
    <property type="entry name" value="GDPD"/>
    <property type="match status" value="1"/>
</dbReference>
<feature type="domain" description="GP-PDE" evidence="1">
    <location>
        <begin position="1"/>
        <end position="233"/>
    </location>
</feature>
<dbReference type="GO" id="GO:0006629">
    <property type="term" value="P:lipid metabolic process"/>
    <property type="evidence" value="ECO:0007669"/>
    <property type="project" value="InterPro"/>
</dbReference>